<dbReference type="GO" id="GO:0003700">
    <property type="term" value="F:DNA-binding transcription factor activity"/>
    <property type="evidence" value="ECO:0007669"/>
    <property type="project" value="InterPro"/>
</dbReference>
<dbReference type="Pfam" id="PF01418">
    <property type="entry name" value="HTH_6"/>
    <property type="match status" value="1"/>
</dbReference>
<keyword evidence="5" id="KW-1185">Reference proteome</keyword>
<dbReference type="GO" id="GO:1901135">
    <property type="term" value="P:carbohydrate derivative metabolic process"/>
    <property type="evidence" value="ECO:0007669"/>
    <property type="project" value="InterPro"/>
</dbReference>
<evidence type="ECO:0000313" key="4">
    <source>
        <dbReference type="Proteomes" id="UP000051749"/>
    </source>
</evidence>
<dbReference type="EMBL" id="FOGK01000001">
    <property type="protein sequence ID" value="SEQ99485.1"/>
    <property type="molecule type" value="Genomic_DNA"/>
</dbReference>
<dbReference type="InterPro" id="IPR009057">
    <property type="entry name" value="Homeodomain-like_sf"/>
</dbReference>
<dbReference type="InterPro" id="IPR047640">
    <property type="entry name" value="RpiR-like"/>
</dbReference>
<dbReference type="EMBL" id="JQBY01000001">
    <property type="protein sequence ID" value="KRN83695.1"/>
    <property type="molecule type" value="Genomic_DNA"/>
</dbReference>
<reference evidence="3 5" key="2">
    <citation type="submission" date="2016-10" db="EMBL/GenBank/DDBJ databases">
        <authorList>
            <person name="Varghese N."/>
            <person name="Submissions S."/>
        </authorList>
    </citation>
    <scope>NUCLEOTIDE SEQUENCE [LARGE SCALE GENOMIC DNA]</scope>
    <source>
        <strain evidence="3 5">CGMCC 1.3889</strain>
    </source>
</reference>
<dbReference type="InterPro" id="IPR046348">
    <property type="entry name" value="SIS_dom_sf"/>
</dbReference>
<dbReference type="Proteomes" id="UP000051749">
    <property type="component" value="Unassembled WGS sequence"/>
</dbReference>
<dbReference type="AlphaFoldDB" id="A0A0R2K275"/>
<dbReference type="PROSITE" id="PS51071">
    <property type="entry name" value="HTH_RPIR"/>
    <property type="match status" value="1"/>
</dbReference>
<dbReference type="PANTHER" id="PTHR30514">
    <property type="entry name" value="GLUCOKINASE"/>
    <property type="match status" value="1"/>
</dbReference>
<feature type="domain" description="HTH rpiR-type" evidence="1">
    <location>
        <begin position="1"/>
        <end position="77"/>
    </location>
</feature>
<dbReference type="Gene3D" id="1.10.10.10">
    <property type="entry name" value="Winged helix-like DNA-binding domain superfamily/Winged helix DNA-binding domain"/>
    <property type="match status" value="1"/>
</dbReference>
<organism evidence="2 4">
    <name type="scientific">Pediococcus ethanolidurans</name>
    <dbReference type="NCBI Taxonomy" id="319653"/>
    <lineage>
        <taxon>Bacteria</taxon>
        <taxon>Bacillati</taxon>
        <taxon>Bacillota</taxon>
        <taxon>Bacilli</taxon>
        <taxon>Lactobacillales</taxon>
        <taxon>Lactobacillaceae</taxon>
        <taxon>Pediococcus</taxon>
    </lineage>
</organism>
<dbReference type="Gene3D" id="3.40.50.10490">
    <property type="entry name" value="Glucose-6-phosphate isomerase like protein, domain 1"/>
    <property type="match status" value="1"/>
</dbReference>
<dbReference type="SUPFAM" id="SSF46689">
    <property type="entry name" value="Homeodomain-like"/>
    <property type="match status" value="1"/>
</dbReference>
<dbReference type="InterPro" id="IPR036388">
    <property type="entry name" value="WH-like_DNA-bd_sf"/>
</dbReference>
<sequence>MNLKEFLKPQNDTLSKSDQKIYDVVLKYPIHIQLLTIQKIASDSGTSVASVQRYCKKLGYTGFKEFKFQLKEFLSQQQSPNGNKSDYLRRYLKVVNSFEQIDKQIIIDFANDLLTSRLNYLLGLYYSALPAKQLSMGLRDLNRPSLYTNDYITASHWNGLMNKDDTFVFFSISSNEENFKKYLSESLNKLDKTYLITFNSDTVLKQYFNHIIVLPGKSFVYNSSIDPQSLVSLFVEMVIEYATQDRGSN</sequence>
<dbReference type="Proteomes" id="UP000182818">
    <property type="component" value="Unassembled WGS sequence"/>
</dbReference>
<accession>A0A0R2K275</accession>
<dbReference type="PATRIC" id="fig|319653.3.peg.170"/>
<dbReference type="InterPro" id="IPR000281">
    <property type="entry name" value="HTH_RpiR"/>
</dbReference>
<dbReference type="GeneID" id="76042645"/>
<proteinExistence type="predicted"/>
<dbReference type="STRING" id="319653.SAMN04487973_1012"/>
<dbReference type="SUPFAM" id="SSF53697">
    <property type="entry name" value="SIS domain"/>
    <property type="match status" value="1"/>
</dbReference>
<dbReference type="GO" id="GO:0097367">
    <property type="term" value="F:carbohydrate derivative binding"/>
    <property type="evidence" value="ECO:0007669"/>
    <property type="project" value="InterPro"/>
</dbReference>
<evidence type="ECO:0000313" key="3">
    <source>
        <dbReference type="EMBL" id="SEQ99485.1"/>
    </source>
</evidence>
<dbReference type="PANTHER" id="PTHR30514:SF10">
    <property type="entry name" value="MURR_RPIR FAMILY TRANSCRIPTIONAL REGULATOR"/>
    <property type="match status" value="1"/>
</dbReference>
<dbReference type="RefSeq" id="WP_057805003.1">
    <property type="nucleotide sequence ID" value="NZ_BJYP01000067.1"/>
</dbReference>
<evidence type="ECO:0000313" key="5">
    <source>
        <dbReference type="Proteomes" id="UP000182818"/>
    </source>
</evidence>
<gene>
    <name evidence="2" type="ORF">IV87_GL000165</name>
    <name evidence="3" type="ORF">SAMN04487973_1012</name>
</gene>
<protein>
    <submittedName>
        <fullName evidence="2 3">Transcriptional regulator</fullName>
    </submittedName>
</protein>
<comment type="caution">
    <text evidence="2">The sequence shown here is derived from an EMBL/GenBank/DDBJ whole genome shotgun (WGS) entry which is preliminary data.</text>
</comment>
<dbReference type="GO" id="GO:0003677">
    <property type="term" value="F:DNA binding"/>
    <property type="evidence" value="ECO:0007669"/>
    <property type="project" value="InterPro"/>
</dbReference>
<name>A0A0R2K275_9LACO</name>
<evidence type="ECO:0000313" key="2">
    <source>
        <dbReference type="EMBL" id="KRN83695.1"/>
    </source>
</evidence>
<evidence type="ECO:0000259" key="1">
    <source>
        <dbReference type="PROSITE" id="PS51071"/>
    </source>
</evidence>
<reference evidence="2 4" key="1">
    <citation type="journal article" date="2015" name="Genome Announc.">
        <title>Expanding the biotechnology potential of lactobacilli through comparative genomics of 213 strains and associated genera.</title>
        <authorList>
            <person name="Sun Z."/>
            <person name="Harris H.M."/>
            <person name="McCann A."/>
            <person name="Guo C."/>
            <person name="Argimon S."/>
            <person name="Zhang W."/>
            <person name="Yang X."/>
            <person name="Jeffery I.B."/>
            <person name="Cooney J.C."/>
            <person name="Kagawa T.F."/>
            <person name="Liu W."/>
            <person name="Song Y."/>
            <person name="Salvetti E."/>
            <person name="Wrobel A."/>
            <person name="Rasinkangas P."/>
            <person name="Parkhill J."/>
            <person name="Rea M.C."/>
            <person name="O'Sullivan O."/>
            <person name="Ritari J."/>
            <person name="Douillard F.P."/>
            <person name="Paul Ross R."/>
            <person name="Yang R."/>
            <person name="Briner A.E."/>
            <person name="Felis G.E."/>
            <person name="de Vos W.M."/>
            <person name="Barrangou R."/>
            <person name="Klaenhammer T.R."/>
            <person name="Caufield P.W."/>
            <person name="Cui Y."/>
            <person name="Zhang H."/>
            <person name="O'Toole P.W."/>
        </authorList>
    </citation>
    <scope>NUCLEOTIDE SEQUENCE [LARGE SCALE GENOMIC DNA]</scope>
    <source>
        <strain evidence="2 4">DSM 22301</strain>
    </source>
</reference>